<dbReference type="AlphaFoldDB" id="A0A0D0BBB3"/>
<feature type="non-terminal residue" evidence="2">
    <location>
        <position position="1"/>
    </location>
</feature>
<dbReference type="Proteomes" id="UP000053593">
    <property type="component" value="Unassembled WGS sequence"/>
</dbReference>
<accession>A0A0D0BBB3</accession>
<dbReference type="EMBL" id="KN834858">
    <property type="protein sequence ID" value="KIK51656.1"/>
    <property type="molecule type" value="Genomic_DNA"/>
</dbReference>
<reference evidence="2 3" key="1">
    <citation type="submission" date="2014-04" db="EMBL/GenBank/DDBJ databases">
        <title>Evolutionary Origins and Diversification of the Mycorrhizal Mutualists.</title>
        <authorList>
            <consortium name="DOE Joint Genome Institute"/>
            <consortium name="Mycorrhizal Genomics Consortium"/>
            <person name="Kohler A."/>
            <person name="Kuo A."/>
            <person name="Nagy L.G."/>
            <person name="Floudas D."/>
            <person name="Copeland A."/>
            <person name="Barry K.W."/>
            <person name="Cichocki N."/>
            <person name="Veneault-Fourrey C."/>
            <person name="LaButti K."/>
            <person name="Lindquist E.A."/>
            <person name="Lipzen A."/>
            <person name="Lundell T."/>
            <person name="Morin E."/>
            <person name="Murat C."/>
            <person name="Riley R."/>
            <person name="Ohm R."/>
            <person name="Sun H."/>
            <person name="Tunlid A."/>
            <person name="Henrissat B."/>
            <person name="Grigoriev I.V."/>
            <person name="Hibbett D.S."/>
            <person name="Martin F."/>
        </authorList>
    </citation>
    <scope>NUCLEOTIDE SEQUENCE [LARGE SCALE GENOMIC DNA]</scope>
    <source>
        <strain evidence="2 3">FD-317 M1</strain>
    </source>
</reference>
<gene>
    <name evidence="2" type="ORF">GYMLUDRAFT_50393</name>
</gene>
<sequence length="53" mass="6307">MKKVYPDKYYGRNRVYSRRPYMLEAAESRTSIPSRLPTHHPARHSQHSYASQT</sequence>
<evidence type="ECO:0000313" key="3">
    <source>
        <dbReference type="Proteomes" id="UP000053593"/>
    </source>
</evidence>
<proteinExistence type="predicted"/>
<evidence type="ECO:0000256" key="1">
    <source>
        <dbReference type="SAM" id="MobiDB-lite"/>
    </source>
</evidence>
<keyword evidence="3" id="KW-1185">Reference proteome</keyword>
<organism evidence="2 3">
    <name type="scientific">Collybiopsis luxurians FD-317 M1</name>
    <dbReference type="NCBI Taxonomy" id="944289"/>
    <lineage>
        <taxon>Eukaryota</taxon>
        <taxon>Fungi</taxon>
        <taxon>Dikarya</taxon>
        <taxon>Basidiomycota</taxon>
        <taxon>Agaricomycotina</taxon>
        <taxon>Agaricomycetes</taxon>
        <taxon>Agaricomycetidae</taxon>
        <taxon>Agaricales</taxon>
        <taxon>Marasmiineae</taxon>
        <taxon>Omphalotaceae</taxon>
        <taxon>Collybiopsis</taxon>
        <taxon>Collybiopsis luxurians</taxon>
    </lineage>
</organism>
<name>A0A0D0BBB3_9AGAR</name>
<dbReference type="HOGENOM" id="CLU_3068879_0_0_1"/>
<evidence type="ECO:0000313" key="2">
    <source>
        <dbReference type="EMBL" id="KIK51656.1"/>
    </source>
</evidence>
<feature type="compositionally biased region" description="Basic residues" evidence="1">
    <location>
        <begin position="37"/>
        <end position="46"/>
    </location>
</feature>
<feature type="region of interest" description="Disordered" evidence="1">
    <location>
        <begin position="26"/>
        <end position="53"/>
    </location>
</feature>
<protein>
    <submittedName>
        <fullName evidence="2">Uncharacterized protein</fullName>
    </submittedName>
</protein>